<evidence type="ECO:0000256" key="5">
    <source>
        <dbReference type="ARBA" id="ARBA00023157"/>
    </source>
</evidence>
<feature type="site" description="Important for catalytic activity, responsible for pKa modulation of the active site Glu and correct orientation of both the proton donor and substrate" evidence="8">
    <location>
        <position position="230"/>
    </location>
</feature>
<comment type="similarity">
    <text evidence="2">Belongs to the glycosyl hydrolase 43 family.</text>
</comment>
<dbReference type="AlphaFoldDB" id="A0A928V1Q4"/>
<dbReference type="GO" id="GO:0004553">
    <property type="term" value="F:hydrolase activity, hydrolyzing O-glycosyl compounds"/>
    <property type="evidence" value="ECO:0007669"/>
    <property type="project" value="InterPro"/>
</dbReference>
<dbReference type="InterPro" id="IPR023296">
    <property type="entry name" value="Glyco_hydro_beta-prop_sf"/>
</dbReference>
<dbReference type="InterPro" id="IPR050727">
    <property type="entry name" value="GH43_arabinanases"/>
</dbReference>
<dbReference type="Pfam" id="PF20578">
    <property type="entry name" value="aBig_2"/>
    <property type="match status" value="2"/>
</dbReference>
<name>A0A928V1Q4_9GAMM</name>
<feature type="domain" description="LamG-like jellyroll fold" evidence="10">
    <location>
        <begin position="693"/>
        <end position="827"/>
    </location>
</feature>
<comment type="caution">
    <text evidence="11">The sequence shown here is derived from an EMBL/GenBank/DDBJ whole genome shotgun (WGS) entry which is preliminary data.</text>
</comment>
<feature type="domain" description="LamG-like jellyroll fold" evidence="10">
    <location>
        <begin position="994"/>
        <end position="1131"/>
    </location>
</feature>
<evidence type="ECO:0000256" key="8">
    <source>
        <dbReference type="PIRSR" id="PIRSR606710-2"/>
    </source>
</evidence>
<dbReference type="Pfam" id="PF13385">
    <property type="entry name" value="Laminin_G_3"/>
    <property type="match status" value="2"/>
</dbReference>
<keyword evidence="3" id="KW-0732">Signal</keyword>
<dbReference type="Pfam" id="PF04616">
    <property type="entry name" value="Glyco_hydro_43"/>
    <property type="match status" value="1"/>
</dbReference>
<sequence>MNLASLALAMGGLLILSGCGGSSDNKQSSSFSSALSSSSSSSNSSSEPPVQSPPELSETIPFDGEGRIAWQDIGVHDPSVVKAGDHYYIFGSHLAAAKSADLLNWEYISVLSANDRVDESPLFNTYTTEIAEGIAWTDGFTGNWAADVIQAPDGKFRFYYNHCAQTEADNGGCWNRSYLGLAEADSVEGPYVNKGVFLRSGYRTPAEFVAHPLDNGQTSWNGAVDPNAIDPAAFFDKSGEQWMVYGSYSGGIFVLAMDKNTGMPQPGQGYGTRLLGGDFRAIEGAYVIYSPVSDYYYLFYSVAGFAANDGYNIRIARSKTPQGPYYDPAGNDVAGIGGLEIGGKLMGGFEFTREVGETSPAWGYQAPGHNSAYYDAVNGRHLLITHTRFPVSATPYPGNAEAHAVRTHEMFVNNQGWLVASPQRYVPLDGENRVAVDQIPGYYKFINHGKGVNNTAIKSGHIALNTNRTVTGSETGSWTSENDDAIKLELESGVYHGVVKWQWDDGSKSLVPTFSAMSMAGETVWGSRTTAASATSESLAAVMDALEIKTELTVLDEEYSLPTVGKDGTVISWQSSDEYFIAEDGSIFIPTPDLGDRTVTLTANLSLNGATASKTFTVTLKARPAFRNAIAHYRFDGSLIDSLGNHGVALPTDNNLLNVNATAPVYTAGYAGQAFDFTGANGIRLPNDIIKSGEYTVAFWMKAESLTGYTPAFFSAAATDQWISYLPGSAPHFTSTSLVWSNVAENWGQIIHSATAPLNQWQHVAITYSNGTMRLYVDGALSGSMPRPDLFSNAEGVFALGVNYGWDVPFNGQIDEFIVYDYALGNLDINGAVINNLTDPAHFSSFIKNALQLGDVSAVRENFTLPRVGPFVSGISWSSDNEAVLKPVNGTAVVTQPSAQDGDQIVTLTATIVYQGVVDTKTFDVTVRSLAPVEYSFEGNLAELKDAYGAGTITGNRIVNTGGHVSYVDGIKGLAVHLDGTSGVRLPNNLVTTNSYAISLWLKPDAFTDYSTAFFAGASADAWISLVPSMAGSNRTRLWANMGAFYDNGELGYRIAPQQWTHIVMTVDADANDTLRIYINGELALTAAGVPRVFTVAGETNEFALGVNYWDTPFAGAIDELKIFGSVINAQTISDLYQEGAALVE</sequence>
<accession>A0A928V1Q4</accession>
<dbReference type="Gene3D" id="2.115.10.20">
    <property type="entry name" value="Glycosyl hydrolase domain, family 43"/>
    <property type="match status" value="1"/>
</dbReference>
<dbReference type="InterPro" id="IPR046780">
    <property type="entry name" value="aBig_2"/>
</dbReference>
<dbReference type="EMBL" id="PRDL01000001">
    <property type="protein sequence ID" value="MBE8716193.1"/>
    <property type="molecule type" value="Genomic_DNA"/>
</dbReference>
<protein>
    <submittedName>
        <fullName evidence="11">Beta-xylosidase</fullName>
    </submittedName>
</protein>
<keyword evidence="12" id="KW-1185">Reference proteome</keyword>
<dbReference type="PANTHER" id="PTHR43301:SF3">
    <property type="entry name" value="ARABINAN ENDO-1,5-ALPHA-L-ARABINOSIDASE A-RELATED"/>
    <property type="match status" value="1"/>
</dbReference>
<dbReference type="SUPFAM" id="SSF75005">
    <property type="entry name" value="Arabinanase/levansucrase/invertase"/>
    <property type="match status" value="1"/>
</dbReference>
<feature type="active site" description="Proton acceptor" evidence="7">
    <location>
        <position position="77"/>
    </location>
</feature>
<evidence type="ECO:0000256" key="3">
    <source>
        <dbReference type="ARBA" id="ARBA00022729"/>
    </source>
</evidence>
<feature type="active site" description="Proton donor" evidence="7">
    <location>
        <position position="283"/>
    </location>
</feature>
<evidence type="ECO:0000259" key="10">
    <source>
        <dbReference type="SMART" id="SM00560"/>
    </source>
</evidence>
<evidence type="ECO:0000313" key="12">
    <source>
        <dbReference type="Proteomes" id="UP000652567"/>
    </source>
</evidence>
<evidence type="ECO:0000256" key="2">
    <source>
        <dbReference type="ARBA" id="ARBA00009865"/>
    </source>
</evidence>
<dbReference type="InterPro" id="IPR006558">
    <property type="entry name" value="LamG-like"/>
</dbReference>
<proteinExistence type="inferred from homology"/>
<dbReference type="GO" id="GO:0005975">
    <property type="term" value="P:carbohydrate metabolic process"/>
    <property type="evidence" value="ECO:0007669"/>
    <property type="project" value="InterPro"/>
</dbReference>
<dbReference type="Gene3D" id="2.60.120.200">
    <property type="match status" value="2"/>
</dbReference>
<dbReference type="RefSeq" id="WP_193907081.1">
    <property type="nucleotide sequence ID" value="NZ_PRDL01000001.1"/>
</dbReference>
<feature type="region of interest" description="Disordered" evidence="9">
    <location>
        <begin position="27"/>
        <end position="58"/>
    </location>
</feature>
<feature type="compositionally biased region" description="Low complexity" evidence="9">
    <location>
        <begin position="27"/>
        <end position="46"/>
    </location>
</feature>
<dbReference type="SMART" id="SM00560">
    <property type="entry name" value="LamGL"/>
    <property type="match status" value="2"/>
</dbReference>
<organism evidence="11 12">
    <name type="scientific">Cellvibrio polysaccharolyticus</name>
    <dbReference type="NCBI Taxonomy" id="2082724"/>
    <lineage>
        <taxon>Bacteria</taxon>
        <taxon>Pseudomonadati</taxon>
        <taxon>Pseudomonadota</taxon>
        <taxon>Gammaproteobacteria</taxon>
        <taxon>Cellvibrionales</taxon>
        <taxon>Cellvibrionaceae</taxon>
        <taxon>Cellvibrio</taxon>
    </lineage>
</organism>
<dbReference type="SUPFAM" id="SSF49899">
    <property type="entry name" value="Concanavalin A-like lectins/glucanases"/>
    <property type="match status" value="2"/>
</dbReference>
<evidence type="ECO:0000256" key="4">
    <source>
        <dbReference type="ARBA" id="ARBA00022801"/>
    </source>
</evidence>
<dbReference type="Gene3D" id="2.40.128.10">
    <property type="match status" value="1"/>
</dbReference>
<keyword evidence="6" id="KW-0326">Glycosidase</keyword>
<evidence type="ECO:0000256" key="1">
    <source>
        <dbReference type="ARBA" id="ARBA00004834"/>
    </source>
</evidence>
<dbReference type="InterPro" id="IPR013320">
    <property type="entry name" value="ConA-like_dom_sf"/>
</dbReference>
<keyword evidence="5" id="KW-1015">Disulfide bond</keyword>
<reference evidence="11" key="1">
    <citation type="submission" date="2018-07" db="EMBL/GenBank/DDBJ databases">
        <title>Genome assembly of strain Ka43.</title>
        <authorList>
            <person name="Kukolya J."/>
            <person name="Nagy I."/>
            <person name="Horvath B."/>
            <person name="Toth A."/>
        </authorList>
    </citation>
    <scope>NUCLEOTIDE SEQUENCE</scope>
    <source>
        <strain evidence="11">KB43</strain>
    </source>
</reference>
<dbReference type="Pfam" id="PF16369">
    <property type="entry name" value="GH43_C"/>
    <property type="match status" value="1"/>
</dbReference>
<evidence type="ECO:0000256" key="6">
    <source>
        <dbReference type="ARBA" id="ARBA00023295"/>
    </source>
</evidence>
<gene>
    <name evidence="11" type="ORF">C4F51_03220</name>
</gene>
<evidence type="ECO:0000256" key="7">
    <source>
        <dbReference type="PIRSR" id="PIRSR606710-1"/>
    </source>
</evidence>
<dbReference type="Proteomes" id="UP000652567">
    <property type="component" value="Unassembled WGS sequence"/>
</dbReference>
<dbReference type="InterPro" id="IPR006710">
    <property type="entry name" value="Glyco_hydro_43"/>
</dbReference>
<evidence type="ECO:0000256" key="9">
    <source>
        <dbReference type="SAM" id="MobiDB-lite"/>
    </source>
</evidence>
<keyword evidence="4" id="KW-0378">Hydrolase</keyword>
<dbReference type="InterPro" id="IPR032291">
    <property type="entry name" value="Abn2_C"/>
</dbReference>
<dbReference type="PANTHER" id="PTHR43301">
    <property type="entry name" value="ARABINAN ENDO-1,5-ALPHA-L-ARABINOSIDASE"/>
    <property type="match status" value="1"/>
</dbReference>
<evidence type="ECO:0000313" key="11">
    <source>
        <dbReference type="EMBL" id="MBE8716193.1"/>
    </source>
</evidence>
<comment type="pathway">
    <text evidence="1">Glycan metabolism; L-arabinan degradation.</text>
</comment>